<accession>A0A5N6V3G7</accession>
<organism evidence="1 2">
    <name type="scientific">Aspergillus tamarii</name>
    <dbReference type="NCBI Taxonomy" id="41984"/>
    <lineage>
        <taxon>Eukaryota</taxon>
        <taxon>Fungi</taxon>
        <taxon>Dikarya</taxon>
        <taxon>Ascomycota</taxon>
        <taxon>Pezizomycotina</taxon>
        <taxon>Eurotiomycetes</taxon>
        <taxon>Eurotiomycetidae</taxon>
        <taxon>Eurotiales</taxon>
        <taxon>Aspergillaceae</taxon>
        <taxon>Aspergillus</taxon>
        <taxon>Aspergillus subgen. Circumdati</taxon>
    </lineage>
</organism>
<sequence length="78" mass="8852">MSTVFITFDGPDGFEEQNDTVIKLLEEIGLQEGEYPEITNRFPPVKIIPENVKKLDGDFLNRLRELDGVIVNVEGEDD</sequence>
<proteinExistence type="predicted"/>
<protein>
    <submittedName>
        <fullName evidence="1">Uncharacterized protein</fullName>
    </submittedName>
</protein>
<dbReference type="EMBL" id="ML738600">
    <property type="protein sequence ID" value="KAE8165525.1"/>
    <property type="molecule type" value="Genomic_DNA"/>
</dbReference>
<evidence type="ECO:0000313" key="1">
    <source>
        <dbReference type="EMBL" id="KAE8165525.1"/>
    </source>
</evidence>
<dbReference type="AlphaFoldDB" id="A0A5N6V3G7"/>
<keyword evidence="2" id="KW-1185">Reference proteome</keyword>
<reference evidence="1 2" key="1">
    <citation type="submission" date="2019-04" db="EMBL/GenBank/DDBJ databases">
        <title>Friends and foes A comparative genomics study of 23 Aspergillus species from section Flavi.</title>
        <authorList>
            <consortium name="DOE Joint Genome Institute"/>
            <person name="Kjaerbolling I."/>
            <person name="Vesth T."/>
            <person name="Frisvad J.C."/>
            <person name="Nybo J.L."/>
            <person name="Theobald S."/>
            <person name="Kildgaard S."/>
            <person name="Isbrandt T."/>
            <person name="Kuo A."/>
            <person name="Sato A."/>
            <person name="Lyhne E.K."/>
            <person name="Kogle M.E."/>
            <person name="Wiebenga A."/>
            <person name="Kun R.S."/>
            <person name="Lubbers R.J."/>
            <person name="Makela M.R."/>
            <person name="Barry K."/>
            <person name="Chovatia M."/>
            <person name="Clum A."/>
            <person name="Daum C."/>
            <person name="Haridas S."/>
            <person name="He G."/>
            <person name="LaButti K."/>
            <person name="Lipzen A."/>
            <person name="Mondo S."/>
            <person name="Riley R."/>
            <person name="Salamov A."/>
            <person name="Simmons B.A."/>
            <person name="Magnuson J.K."/>
            <person name="Henrissat B."/>
            <person name="Mortensen U.H."/>
            <person name="Larsen T.O."/>
            <person name="Devries R.P."/>
            <person name="Grigoriev I.V."/>
            <person name="Machida M."/>
            <person name="Baker S.E."/>
            <person name="Andersen M.R."/>
        </authorList>
    </citation>
    <scope>NUCLEOTIDE SEQUENCE [LARGE SCALE GENOMIC DNA]</scope>
    <source>
        <strain evidence="1 2">CBS 117626</strain>
    </source>
</reference>
<dbReference type="Proteomes" id="UP000326950">
    <property type="component" value="Unassembled WGS sequence"/>
</dbReference>
<name>A0A5N6V3G7_ASPTM</name>
<dbReference type="OrthoDB" id="3434980at2759"/>
<evidence type="ECO:0000313" key="2">
    <source>
        <dbReference type="Proteomes" id="UP000326950"/>
    </source>
</evidence>
<gene>
    <name evidence="1" type="ORF">BDV40DRAFT_297552</name>
</gene>